<evidence type="ECO:0000313" key="5">
    <source>
        <dbReference type="Proteomes" id="UP000521943"/>
    </source>
</evidence>
<accession>A0A8H6HJ08</accession>
<feature type="domain" description="C2H2-type" evidence="2">
    <location>
        <begin position="77"/>
        <end position="99"/>
    </location>
</feature>
<protein>
    <recommendedName>
        <fullName evidence="2">C2H2-type domain-containing protein</fullName>
    </recommendedName>
</protein>
<dbReference type="EMBL" id="JACGCI010000110">
    <property type="protein sequence ID" value="KAF6745118.1"/>
    <property type="molecule type" value="Genomic_DNA"/>
</dbReference>
<evidence type="ECO:0000256" key="1">
    <source>
        <dbReference type="SAM" id="SignalP"/>
    </source>
</evidence>
<comment type="caution">
    <text evidence="4">The sequence shown here is derived from an EMBL/GenBank/DDBJ whole genome shotgun (WGS) entry which is preliminary data.</text>
</comment>
<dbReference type="InterPro" id="IPR013087">
    <property type="entry name" value="Znf_C2H2_type"/>
</dbReference>
<evidence type="ECO:0000259" key="2">
    <source>
        <dbReference type="PROSITE" id="PS00028"/>
    </source>
</evidence>
<keyword evidence="5" id="KW-1185">Reference proteome</keyword>
<evidence type="ECO:0000313" key="4">
    <source>
        <dbReference type="EMBL" id="KAF6746626.1"/>
    </source>
</evidence>
<dbReference type="PROSITE" id="PS00028">
    <property type="entry name" value="ZINC_FINGER_C2H2_1"/>
    <property type="match status" value="1"/>
</dbReference>
<dbReference type="Proteomes" id="UP000521943">
    <property type="component" value="Unassembled WGS sequence"/>
</dbReference>
<dbReference type="AlphaFoldDB" id="A0A8H6HJ08"/>
<feature type="signal peptide" evidence="1">
    <location>
        <begin position="1"/>
        <end position="20"/>
    </location>
</feature>
<reference evidence="4 5" key="1">
    <citation type="submission" date="2020-07" db="EMBL/GenBank/DDBJ databases">
        <title>Comparative genomics of pyrophilous fungi reveals a link between fire events and developmental genes.</title>
        <authorList>
            <consortium name="DOE Joint Genome Institute"/>
            <person name="Steindorff A.S."/>
            <person name="Carver A."/>
            <person name="Calhoun S."/>
            <person name="Stillman K."/>
            <person name="Liu H."/>
            <person name="Lipzen A."/>
            <person name="Pangilinan J."/>
            <person name="Labutti K."/>
            <person name="Bruns T.D."/>
            <person name="Grigoriev I.V."/>
        </authorList>
    </citation>
    <scope>NUCLEOTIDE SEQUENCE [LARGE SCALE GENOMIC DNA]</scope>
    <source>
        <strain evidence="4 5">CBS 144469</strain>
    </source>
</reference>
<organism evidence="4 5">
    <name type="scientific">Ephemerocybe angulata</name>
    <dbReference type="NCBI Taxonomy" id="980116"/>
    <lineage>
        <taxon>Eukaryota</taxon>
        <taxon>Fungi</taxon>
        <taxon>Dikarya</taxon>
        <taxon>Basidiomycota</taxon>
        <taxon>Agaricomycotina</taxon>
        <taxon>Agaricomycetes</taxon>
        <taxon>Agaricomycetidae</taxon>
        <taxon>Agaricales</taxon>
        <taxon>Agaricineae</taxon>
        <taxon>Psathyrellaceae</taxon>
        <taxon>Ephemerocybe</taxon>
    </lineage>
</organism>
<dbReference type="EMBL" id="JACGCI010000090">
    <property type="protein sequence ID" value="KAF6746626.1"/>
    <property type="molecule type" value="Genomic_DNA"/>
</dbReference>
<name>A0A8H6HJ08_9AGAR</name>
<keyword evidence="1" id="KW-0732">Signal</keyword>
<sequence>MRLSLIALIPLTAFFSVVHARSDYTHEAREHIDGLATRAFEDSLLSTRQDLADLSTRDLVNELKDRLQRRSDNRYYCLACGDHFYSVTDANDHGKKLNHKSWTKNGADTTYPLK</sequence>
<proteinExistence type="predicted"/>
<evidence type="ECO:0000313" key="3">
    <source>
        <dbReference type="EMBL" id="KAF6745118.1"/>
    </source>
</evidence>
<feature type="chain" id="PRO_5035101694" description="C2H2-type domain-containing protein" evidence="1">
    <location>
        <begin position="21"/>
        <end position="114"/>
    </location>
</feature>
<gene>
    <name evidence="4" type="ORF">DFP72DRAFT_1076149</name>
    <name evidence="3" type="ORF">DFP72DRAFT_1077864</name>
</gene>